<organism evidence="3 4">
    <name type="scientific">Longispora fulva</name>
    <dbReference type="NCBI Taxonomy" id="619741"/>
    <lineage>
        <taxon>Bacteria</taxon>
        <taxon>Bacillati</taxon>
        <taxon>Actinomycetota</taxon>
        <taxon>Actinomycetes</taxon>
        <taxon>Micromonosporales</taxon>
        <taxon>Micromonosporaceae</taxon>
        <taxon>Longispora</taxon>
    </lineage>
</organism>
<dbReference type="InterPro" id="IPR025326">
    <property type="entry name" value="DUF4232"/>
</dbReference>
<reference evidence="3" key="1">
    <citation type="submission" date="2020-11" db="EMBL/GenBank/DDBJ databases">
        <title>Sequencing the genomes of 1000 actinobacteria strains.</title>
        <authorList>
            <person name="Klenk H.-P."/>
        </authorList>
    </citation>
    <scope>NUCLEOTIDE SEQUENCE</scope>
    <source>
        <strain evidence="3">DSM 45356</strain>
    </source>
</reference>
<name>A0A8J7GHV9_9ACTN</name>
<evidence type="ECO:0000256" key="1">
    <source>
        <dbReference type="SAM" id="SignalP"/>
    </source>
</evidence>
<dbReference type="PROSITE" id="PS51257">
    <property type="entry name" value="PROKAR_LIPOPROTEIN"/>
    <property type="match status" value="1"/>
</dbReference>
<protein>
    <recommendedName>
        <fullName evidence="2">DUF4232 domain-containing protein</fullName>
    </recommendedName>
</protein>
<feature type="chain" id="PRO_5035229844" description="DUF4232 domain-containing protein" evidence="1">
    <location>
        <begin position="31"/>
        <end position="219"/>
    </location>
</feature>
<dbReference type="EMBL" id="JADOUF010000001">
    <property type="protein sequence ID" value="MBG6134249.1"/>
    <property type="molecule type" value="Genomic_DNA"/>
</dbReference>
<dbReference type="AlphaFoldDB" id="A0A8J7GHV9"/>
<dbReference type="RefSeq" id="WP_197001508.1">
    <property type="nucleotide sequence ID" value="NZ_BONS01000035.1"/>
</dbReference>
<evidence type="ECO:0000259" key="2">
    <source>
        <dbReference type="Pfam" id="PF14016"/>
    </source>
</evidence>
<comment type="caution">
    <text evidence="3">The sequence shown here is derived from an EMBL/GenBank/DDBJ whole genome shotgun (WGS) entry which is preliminary data.</text>
</comment>
<keyword evidence="1" id="KW-0732">Signal</keyword>
<accession>A0A8J7GHV9</accession>
<keyword evidence="4" id="KW-1185">Reference proteome</keyword>
<dbReference type="Proteomes" id="UP000622552">
    <property type="component" value="Unassembled WGS sequence"/>
</dbReference>
<evidence type="ECO:0000313" key="3">
    <source>
        <dbReference type="EMBL" id="MBG6134249.1"/>
    </source>
</evidence>
<feature type="domain" description="DUF4232" evidence="2">
    <location>
        <begin position="72"/>
        <end position="212"/>
    </location>
</feature>
<feature type="signal peptide" evidence="1">
    <location>
        <begin position="1"/>
        <end position="30"/>
    </location>
</feature>
<dbReference type="Pfam" id="PF14016">
    <property type="entry name" value="DUF4232"/>
    <property type="match status" value="1"/>
</dbReference>
<sequence>MATRKCVLVLAAVGVLAVGGCASGSTPPVAAPQGASPSSTASATAAATAAKTAPAPAPKTVAPPTGVAVKGCTTDQVNVIVGESSGAAGTLVQEMDVHNTSAVTCTLTGRPFVSVYGKVPQGGGTVEATLGGVAVGQIPSTFGQLGAAATPQNLTHGDYAVFFLKWSQVPVGSKPCDKADGYAFRTPADASVSHLVAFAFTVCGGEVQVSNFMSKSSGF</sequence>
<proteinExistence type="predicted"/>
<evidence type="ECO:0000313" key="4">
    <source>
        <dbReference type="Proteomes" id="UP000622552"/>
    </source>
</evidence>
<gene>
    <name evidence="3" type="ORF">IW245_000443</name>
</gene>